<gene>
    <name evidence="1" type="ORF">Adt_21195</name>
</gene>
<evidence type="ECO:0000313" key="1">
    <source>
        <dbReference type="EMBL" id="KAL2505574.1"/>
    </source>
</evidence>
<protein>
    <submittedName>
        <fullName evidence="1">Uncharacterized protein</fullName>
    </submittedName>
</protein>
<dbReference type="EMBL" id="JBFOLK010000006">
    <property type="protein sequence ID" value="KAL2505574.1"/>
    <property type="molecule type" value="Genomic_DNA"/>
</dbReference>
<keyword evidence="2" id="KW-1185">Reference proteome</keyword>
<accession>A0ABD1SYR1</accession>
<proteinExistence type="predicted"/>
<reference evidence="2" key="1">
    <citation type="submission" date="2024-07" db="EMBL/GenBank/DDBJ databases">
        <title>Two chromosome-level genome assemblies of Korean endemic species Abeliophyllum distichum and Forsythia ovata (Oleaceae).</title>
        <authorList>
            <person name="Jang H."/>
        </authorList>
    </citation>
    <scope>NUCLEOTIDE SEQUENCE [LARGE SCALE GENOMIC DNA]</scope>
</reference>
<evidence type="ECO:0000313" key="2">
    <source>
        <dbReference type="Proteomes" id="UP001604336"/>
    </source>
</evidence>
<sequence>MPSLIILDNDGAEAIVRIIGILCTRLKIELRVEVSPYTWVRRPGDVDDAQEGIGGKAEPTKVVVTEVVTKPMLKLKSRKGPQRYVFRDSLAYDRNSLIEIKRYV</sequence>
<comment type="caution">
    <text evidence="1">The sequence shown here is derived from an EMBL/GenBank/DDBJ whole genome shotgun (WGS) entry which is preliminary data.</text>
</comment>
<dbReference type="Proteomes" id="UP001604336">
    <property type="component" value="Unassembled WGS sequence"/>
</dbReference>
<organism evidence="1 2">
    <name type="scientific">Abeliophyllum distichum</name>
    <dbReference type="NCBI Taxonomy" id="126358"/>
    <lineage>
        <taxon>Eukaryota</taxon>
        <taxon>Viridiplantae</taxon>
        <taxon>Streptophyta</taxon>
        <taxon>Embryophyta</taxon>
        <taxon>Tracheophyta</taxon>
        <taxon>Spermatophyta</taxon>
        <taxon>Magnoliopsida</taxon>
        <taxon>eudicotyledons</taxon>
        <taxon>Gunneridae</taxon>
        <taxon>Pentapetalae</taxon>
        <taxon>asterids</taxon>
        <taxon>lamiids</taxon>
        <taxon>Lamiales</taxon>
        <taxon>Oleaceae</taxon>
        <taxon>Forsythieae</taxon>
        <taxon>Abeliophyllum</taxon>
    </lineage>
</organism>
<dbReference type="AlphaFoldDB" id="A0ABD1SYR1"/>
<name>A0ABD1SYR1_9LAMI</name>